<proteinExistence type="predicted"/>
<evidence type="ECO:0000313" key="3">
    <source>
        <dbReference type="Proteomes" id="UP001214576"/>
    </source>
</evidence>
<keyword evidence="3" id="KW-1185">Reference proteome</keyword>
<comment type="caution">
    <text evidence="2">The sequence shown here is derived from an EMBL/GenBank/DDBJ whole genome shotgun (WGS) entry which is preliminary data.</text>
</comment>
<evidence type="ECO:0000256" key="1">
    <source>
        <dbReference type="SAM" id="MobiDB-lite"/>
    </source>
</evidence>
<dbReference type="AlphaFoldDB" id="A0AAD4UNF4"/>
<accession>A0AAD4UNF4</accession>
<dbReference type="Proteomes" id="UP001214576">
    <property type="component" value="Unassembled WGS sequence"/>
</dbReference>
<gene>
    <name evidence="2" type="ORF">MG293_001621</name>
</gene>
<organism evidence="2 3">
    <name type="scientific">Ovis ammon polii</name>
    <dbReference type="NCBI Taxonomy" id="230172"/>
    <lineage>
        <taxon>Eukaryota</taxon>
        <taxon>Metazoa</taxon>
        <taxon>Chordata</taxon>
        <taxon>Craniata</taxon>
        <taxon>Vertebrata</taxon>
        <taxon>Euteleostomi</taxon>
        <taxon>Mammalia</taxon>
        <taxon>Eutheria</taxon>
        <taxon>Laurasiatheria</taxon>
        <taxon>Artiodactyla</taxon>
        <taxon>Ruminantia</taxon>
        <taxon>Pecora</taxon>
        <taxon>Bovidae</taxon>
        <taxon>Caprinae</taxon>
        <taxon>Ovis</taxon>
    </lineage>
</organism>
<sequence length="106" mass="11639">MNRDPTGDLPVSVRESLVKAWVHCGLLQEHFNAEQTPQNNFCRLAEDIRQPEKHTIVFKNSGSDSEESACNAGDLGLIPESGRAPEGENGYSLQYSCLESSMDRGA</sequence>
<reference evidence="2" key="1">
    <citation type="submission" date="2022-03" db="EMBL/GenBank/DDBJ databases">
        <title>Genomic analyses of argali, domestic sheep and their hybrids provide insights into chromosomal evolution, heterosis and genetic basis of agronomic traits.</title>
        <authorList>
            <person name="Li M."/>
        </authorList>
    </citation>
    <scope>NUCLEOTIDE SEQUENCE</scope>
    <source>
        <strain evidence="2">CAU-MHL-2022a</strain>
        <tissue evidence="2">Skin</tissue>
    </source>
</reference>
<protein>
    <submittedName>
        <fullName evidence="2">Uncharacterized protein</fullName>
    </submittedName>
</protein>
<evidence type="ECO:0000313" key="2">
    <source>
        <dbReference type="EMBL" id="KAI4549291.1"/>
    </source>
</evidence>
<dbReference type="EMBL" id="JAKZEL010000001">
    <property type="protein sequence ID" value="KAI4549291.1"/>
    <property type="molecule type" value="Genomic_DNA"/>
</dbReference>
<feature type="region of interest" description="Disordered" evidence="1">
    <location>
        <begin position="60"/>
        <end position="90"/>
    </location>
</feature>
<name>A0AAD4UNF4_OVIAM</name>